<sequence>MDEDYARKLRNWLRAEPEATPREASEERQWLRELPEPAADEQADRWTVSGQLPQTPADDAWVCPVITLPVPRSSRENGCRISGIELRWSPPAAGTAPTSHPTGAETGRSPSANADGMSDAEARSRWNHPTNVNRRTGAAGPRHAADLDRRNGAEPGHAANPDRRTEATGPSHAANPDPRTPDPAPMTEAEARSRWNHPTNWHRRRRAADDRRDLGGR</sequence>
<name>A0A066TTT3_9PSEU</name>
<feature type="region of interest" description="Disordered" evidence="1">
    <location>
        <begin position="72"/>
        <end position="217"/>
    </location>
</feature>
<evidence type="ECO:0000256" key="1">
    <source>
        <dbReference type="SAM" id="MobiDB-lite"/>
    </source>
</evidence>
<gene>
    <name evidence="2" type="ORF">DV20_30875</name>
</gene>
<organism evidence="2 3">
    <name type="scientific">Amycolatopsis rifamycinica</name>
    <dbReference type="NCBI Taxonomy" id="287986"/>
    <lineage>
        <taxon>Bacteria</taxon>
        <taxon>Bacillati</taxon>
        <taxon>Actinomycetota</taxon>
        <taxon>Actinomycetes</taxon>
        <taxon>Pseudonocardiales</taxon>
        <taxon>Pseudonocardiaceae</taxon>
        <taxon>Amycolatopsis</taxon>
    </lineage>
</organism>
<feature type="compositionally biased region" description="Basic and acidic residues" evidence="1">
    <location>
        <begin position="207"/>
        <end position="217"/>
    </location>
</feature>
<comment type="caution">
    <text evidence="2">The sequence shown here is derived from an EMBL/GenBank/DDBJ whole genome shotgun (WGS) entry which is preliminary data.</text>
</comment>
<dbReference type="STRING" id="287986.DV20_30875"/>
<evidence type="ECO:0000313" key="3">
    <source>
        <dbReference type="Proteomes" id="UP000027345"/>
    </source>
</evidence>
<dbReference type="AlphaFoldDB" id="A0A066TTT3"/>
<evidence type="ECO:0000313" key="2">
    <source>
        <dbReference type="EMBL" id="KDN18250.1"/>
    </source>
</evidence>
<dbReference type="EMBL" id="JMQI01000064">
    <property type="protein sequence ID" value="KDN18250.1"/>
    <property type="molecule type" value="Genomic_DNA"/>
</dbReference>
<dbReference type="RefSeq" id="WP_043786354.1">
    <property type="nucleotide sequence ID" value="NZ_JMQI01000064.1"/>
</dbReference>
<feature type="compositionally biased region" description="Basic and acidic residues" evidence="1">
    <location>
        <begin position="143"/>
        <end position="152"/>
    </location>
</feature>
<proteinExistence type="predicted"/>
<keyword evidence="3" id="KW-1185">Reference proteome</keyword>
<feature type="region of interest" description="Disordered" evidence="1">
    <location>
        <begin position="14"/>
        <end position="60"/>
    </location>
</feature>
<accession>A0A066TTT3</accession>
<dbReference type="Proteomes" id="UP000027345">
    <property type="component" value="Unassembled WGS sequence"/>
</dbReference>
<feature type="compositionally biased region" description="Basic and acidic residues" evidence="1">
    <location>
        <begin position="14"/>
        <end position="35"/>
    </location>
</feature>
<protein>
    <submittedName>
        <fullName evidence="2">Uncharacterized protein</fullName>
    </submittedName>
</protein>
<reference evidence="2 3" key="1">
    <citation type="submission" date="2014-05" db="EMBL/GenBank/DDBJ databases">
        <title>Draft genome sequence of Amycolatopsis rifamycinica DSM 46095.</title>
        <authorList>
            <person name="Lal R."/>
            <person name="Saxena A."/>
            <person name="Kumari R."/>
            <person name="Mukherjee U."/>
            <person name="Singh P."/>
            <person name="Sangwan N."/>
            <person name="Mahato N.K."/>
        </authorList>
    </citation>
    <scope>NUCLEOTIDE SEQUENCE [LARGE SCALE GENOMIC DNA]</scope>
    <source>
        <strain evidence="2 3">DSM 46095</strain>
    </source>
</reference>